<keyword evidence="4" id="KW-0472">Membrane</keyword>
<accession>A0ABY9MKT1</accession>
<organism evidence="7 8">
    <name type="scientific">Thiothrix lacustris</name>
    <dbReference type="NCBI Taxonomy" id="525917"/>
    <lineage>
        <taxon>Bacteria</taxon>
        <taxon>Pseudomonadati</taxon>
        <taxon>Pseudomonadota</taxon>
        <taxon>Gammaproteobacteria</taxon>
        <taxon>Thiotrichales</taxon>
        <taxon>Thiotrichaceae</taxon>
        <taxon>Thiothrix</taxon>
    </lineage>
</organism>
<evidence type="ECO:0000256" key="1">
    <source>
        <dbReference type="ARBA" id="ARBA00004442"/>
    </source>
</evidence>
<dbReference type="PANTHER" id="PTHR38776:SF1">
    <property type="entry name" value="MLTA-INTERACTING PROTEIN-RELATED"/>
    <property type="match status" value="1"/>
</dbReference>
<evidence type="ECO:0000313" key="8">
    <source>
        <dbReference type="Proteomes" id="UP001236657"/>
    </source>
</evidence>
<dbReference type="Proteomes" id="UP001236657">
    <property type="component" value="Chromosome"/>
</dbReference>
<proteinExistence type="inferred from homology"/>
<dbReference type="InterPro" id="IPR010583">
    <property type="entry name" value="MipA"/>
</dbReference>
<keyword evidence="5" id="KW-0998">Cell outer membrane</keyword>
<evidence type="ECO:0000256" key="6">
    <source>
        <dbReference type="SAM" id="SignalP"/>
    </source>
</evidence>
<sequence length="242" mass="25698">MKYALCAALALLATLPAHADDNTAEGWNVGLAATMSQSPFVDGDNALGGKPVMLSNDEFDIAGPTLSFNATPQREFYVGAGLDSWDHERGDSPTLQDMKSLDRAINLRVGGAWKLASGNATVDLAQDVTAHKGAQVKARYTQRLAGSYAAVRPYVEAQWLSADMTDYYVGVDADEVKAGRPAYQADAALALKAGLLLEQPISKRLTLVGEANVTGYDSAISDSPIIDNSTIWGGALGVAYRW</sequence>
<reference evidence="7 8" key="1">
    <citation type="submission" date="2023-08" db="EMBL/GenBank/DDBJ databases">
        <title>New molecular markers tilS and rpoB for phylogenetic and monitoring studies of the genus Thiothrix biodiversity.</title>
        <authorList>
            <person name="Ravin N.V."/>
            <person name="Smolyakov D."/>
            <person name="Markov N.D."/>
            <person name="Beletsky A.V."/>
            <person name="Mardanov A.V."/>
            <person name="Rudenko T.S."/>
            <person name="Grabovich M.Y."/>
        </authorList>
    </citation>
    <scope>NUCLEOTIDE SEQUENCE [LARGE SCALE GENOMIC DNA]</scope>
    <source>
        <strain evidence="7 8">MK1</strain>
    </source>
</reference>
<comment type="subcellular location">
    <subcellularLocation>
        <location evidence="1">Cell outer membrane</location>
    </subcellularLocation>
</comment>
<gene>
    <name evidence="7" type="ORF">RCF98_09845</name>
</gene>
<dbReference type="Pfam" id="PF06629">
    <property type="entry name" value="MipA"/>
    <property type="match status" value="1"/>
</dbReference>
<feature type="signal peptide" evidence="6">
    <location>
        <begin position="1"/>
        <end position="19"/>
    </location>
</feature>
<dbReference type="PANTHER" id="PTHR38776">
    <property type="entry name" value="MLTA-INTERACTING PROTEIN-RELATED"/>
    <property type="match status" value="1"/>
</dbReference>
<dbReference type="EMBL" id="CP133218">
    <property type="protein sequence ID" value="WML89275.1"/>
    <property type="molecule type" value="Genomic_DNA"/>
</dbReference>
<protein>
    <submittedName>
        <fullName evidence="7">MipA/OmpV family protein</fullName>
    </submittedName>
</protein>
<name>A0ABY9MKT1_9GAMM</name>
<feature type="chain" id="PRO_5046212480" evidence="6">
    <location>
        <begin position="20"/>
        <end position="242"/>
    </location>
</feature>
<comment type="similarity">
    <text evidence="2">Belongs to the MipA/OmpV family.</text>
</comment>
<evidence type="ECO:0000256" key="4">
    <source>
        <dbReference type="ARBA" id="ARBA00023136"/>
    </source>
</evidence>
<evidence type="ECO:0000256" key="3">
    <source>
        <dbReference type="ARBA" id="ARBA00022729"/>
    </source>
</evidence>
<evidence type="ECO:0000256" key="2">
    <source>
        <dbReference type="ARBA" id="ARBA00005722"/>
    </source>
</evidence>
<keyword evidence="8" id="KW-1185">Reference proteome</keyword>
<evidence type="ECO:0000313" key="7">
    <source>
        <dbReference type="EMBL" id="WML89275.1"/>
    </source>
</evidence>
<dbReference type="RefSeq" id="WP_308893469.1">
    <property type="nucleotide sequence ID" value="NZ_CP133218.1"/>
</dbReference>
<evidence type="ECO:0000256" key="5">
    <source>
        <dbReference type="ARBA" id="ARBA00023237"/>
    </source>
</evidence>
<keyword evidence="3 6" id="KW-0732">Signal</keyword>